<name>A0A1A8TPQ5_9GAMM</name>
<dbReference type="PROSITE" id="PS50111">
    <property type="entry name" value="CHEMOTAXIS_TRANSDUC_2"/>
    <property type="match status" value="1"/>
</dbReference>
<dbReference type="Gene3D" id="1.10.287.950">
    <property type="entry name" value="Methyl-accepting chemotaxis protein"/>
    <property type="match status" value="1"/>
</dbReference>
<dbReference type="InterPro" id="IPR004090">
    <property type="entry name" value="Chemotax_Me-accpt_rcpt"/>
</dbReference>
<gene>
    <name evidence="10" type="primary">tar</name>
    <name evidence="10" type="ORF">MSP8886_03352</name>
</gene>
<evidence type="ECO:0000256" key="4">
    <source>
        <dbReference type="ARBA" id="ARBA00029447"/>
    </source>
</evidence>
<sequence length="980" mass="105968">MSVFSNIKLSLKFLVLGILACLCIAIPTKFFYEVETGLVEASKQELNGVEPSTRVLFLIKKIQEYRGLTALYLNQSDDNNKALSAKGSEVLIAFKQVGELLNSLYPNSPMLTQLMQAQTEFSELSARVESKTVLPSEAFAQQTDVVSVLMSVILPAIMETSGLSYDPVANSYHLIIATNDNLPALIENMAQLRGQGVAALSKGIINPAQLTRINSLTSLLQSAEQKLLHNLQVSSKSGDNLQVNDLLAKLKGLDTSIRQLLQVVNQEILNQDITTYDPNTFFDESSAIINELYLFGQSSNQVLTSMMLERISSANQTLFTNLSIIGALIVLLLIISIGVIRSLRGSLGAVIEAVDGVSNGNFSVQLNASRKDEFGPINKGLMKMAQSLSKARDERDRIQTEIEARLIETTRIEQALNVTSTNVMLVDIQQKIIYANHSLKEMLINAESELRKVLPNFNASGIVGSHLDIFNQDPSSDSLAIEKLSSSQDMQITLGNLFFRVNANPIINSNGERLGSVIEWLDRTSEVEAENEIAEIVEQASKGNFSQRINMSNKIGFMKFISDSLNRLVKTSDDGLKDISRVLMALSQGNLTERITADYDGQFDDLKQYCNQTSENLTKMMGEIRNAAETIRLASTEIAKGNMDLSGRTETQASSLEETSSSMAQITSTVRLNADNANQANILASEASDVALEGGNLISEVVNTMAAINSSSQKISDIIGVIDGIAFQTNILALNAAVEAARAGEQGRGFAVVASEVRTLAQRSANAAKDIKGLISDSVSKIENGNHLVGQSGQTMDRIVDSIKRVNGIMSEIASASDEQAAGVDEINKAIAQMDEMTQQNAALVEESAAAAESMQKQAGLLTNQVSNFVLSKSADSHSASLVTSMPPSPSASLKETLPHTARTPVTKTVSKEASGVSNPMEKKADQKATAQKTAIDKKTSTKPPKQVSDTKVPPKDMSVKPVPSKPAASPVDDDEWEEF</sequence>
<evidence type="ECO:0000256" key="7">
    <source>
        <dbReference type="SAM" id="Phobius"/>
    </source>
</evidence>
<dbReference type="FunFam" id="1.10.287.950:FF:000001">
    <property type="entry name" value="Methyl-accepting chemotaxis sensory transducer"/>
    <property type="match status" value="1"/>
</dbReference>
<comment type="similarity">
    <text evidence="4">Belongs to the methyl-accepting chemotaxis (MCP) protein family.</text>
</comment>
<keyword evidence="2" id="KW-0488">Methylation</keyword>
<dbReference type="SUPFAM" id="SSF58104">
    <property type="entry name" value="Methyl-accepting chemotaxis protein (MCP) signaling domain"/>
    <property type="match status" value="1"/>
</dbReference>
<feature type="compositionally biased region" description="Polar residues" evidence="6">
    <location>
        <begin position="880"/>
        <end position="894"/>
    </location>
</feature>
<evidence type="ECO:0000256" key="3">
    <source>
        <dbReference type="ARBA" id="ARBA00023224"/>
    </source>
</evidence>
<dbReference type="RefSeq" id="WP_067018470.1">
    <property type="nucleotide sequence ID" value="NZ_FLOB01000009.1"/>
</dbReference>
<protein>
    <submittedName>
        <fullName evidence="10">Methyl-accepting chemotaxis protein II</fullName>
    </submittedName>
</protein>
<evidence type="ECO:0000313" key="11">
    <source>
        <dbReference type="Proteomes" id="UP000092544"/>
    </source>
</evidence>
<feature type="domain" description="HAMP" evidence="9">
    <location>
        <begin position="341"/>
        <end position="393"/>
    </location>
</feature>
<dbReference type="Gene3D" id="6.10.340.10">
    <property type="match status" value="1"/>
</dbReference>
<dbReference type="SMART" id="SM00304">
    <property type="entry name" value="HAMP"/>
    <property type="match status" value="2"/>
</dbReference>
<dbReference type="InterPro" id="IPR004089">
    <property type="entry name" value="MCPsignal_dom"/>
</dbReference>
<evidence type="ECO:0000256" key="5">
    <source>
        <dbReference type="PROSITE-ProRule" id="PRU00284"/>
    </source>
</evidence>
<keyword evidence="7" id="KW-0472">Membrane</keyword>
<evidence type="ECO:0000259" key="9">
    <source>
        <dbReference type="PROSITE" id="PS50885"/>
    </source>
</evidence>
<keyword evidence="3 5" id="KW-0807">Transducer</keyword>
<dbReference type="AlphaFoldDB" id="A0A1A8TPQ5"/>
<evidence type="ECO:0000256" key="1">
    <source>
        <dbReference type="ARBA" id="ARBA00004370"/>
    </source>
</evidence>
<dbReference type="GO" id="GO:0005886">
    <property type="term" value="C:plasma membrane"/>
    <property type="evidence" value="ECO:0007669"/>
    <property type="project" value="TreeGrafter"/>
</dbReference>
<dbReference type="GO" id="GO:0006935">
    <property type="term" value="P:chemotaxis"/>
    <property type="evidence" value="ECO:0007669"/>
    <property type="project" value="InterPro"/>
</dbReference>
<dbReference type="CDD" id="cd11386">
    <property type="entry name" value="MCP_signal"/>
    <property type="match status" value="1"/>
</dbReference>
<dbReference type="PRINTS" id="PR00260">
    <property type="entry name" value="CHEMTRNSDUCR"/>
</dbReference>
<comment type="subcellular location">
    <subcellularLocation>
        <location evidence="1">Membrane</location>
    </subcellularLocation>
</comment>
<dbReference type="PANTHER" id="PTHR43531:SF14">
    <property type="entry name" value="METHYL-ACCEPTING CHEMOTAXIS PROTEIN I-RELATED"/>
    <property type="match status" value="1"/>
</dbReference>
<keyword evidence="7" id="KW-0812">Transmembrane</keyword>
<dbReference type="SMART" id="SM00283">
    <property type="entry name" value="MA"/>
    <property type="match status" value="1"/>
</dbReference>
<dbReference type="GO" id="GO:0004888">
    <property type="term" value="F:transmembrane signaling receptor activity"/>
    <property type="evidence" value="ECO:0007669"/>
    <property type="project" value="InterPro"/>
</dbReference>
<evidence type="ECO:0000259" key="8">
    <source>
        <dbReference type="PROSITE" id="PS50111"/>
    </source>
</evidence>
<dbReference type="PROSITE" id="PS50885">
    <property type="entry name" value="HAMP"/>
    <property type="match status" value="2"/>
</dbReference>
<dbReference type="CDD" id="cd06225">
    <property type="entry name" value="HAMP"/>
    <property type="match status" value="1"/>
</dbReference>
<feature type="region of interest" description="Disordered" evidence="6">
    <location>
        <begin position="880"/>
        <end position="980"/>
    </location>
</feature>
<dbReference type="Gene3D" id="3.30.450.20">
    <property type="entry name" value="PAS domain"/>
    <property type="match status" value="1"/>
</dbReference>
<dbReference type="EMBL" id="FLOB01000009">
    <property type="protein sequence ID" value="SBS35347.1"/>
    <property type="molecule type" value="Genomic_DNA"/>
</dbReference>
<evidence type="ECO:0000256" key="6">
    <source>
        <dbReference type="SAM" id="MobiDB-lite"/>
    </source>
</evidence>
<feature type="domain" description="Methyl-accepting transducer" evidence="8">
    <location>
        <begin position="627"/>
        <end position="856"/>
    </location>
</feature>
<organism evidence="10 11">
    <name type="scientific">Marinomonas spartinae</name>
    <dbReference type="NCBI Taxonomy" id="1792290"/>
    <lineage>
        <taxon>Bacteria</taxon>
        <taxon>Pseudomonadati</taxon>
        <taxon>Pseudomonadota</taxon>
        <taxon>Gammaproteobacteria</taxon>
        <taxon>Oceanospirillales</taxon>
        <taxon>Oceanospirillaceae</taxon>
        <taxon>Marinomonas</taxon>
    </lineage>
</organism>
<keyword evidence="11" id="KW-1185">Reference proteome</keyword>
<dbReference type="InterPro" id="IPR051310">
    <property type="entry name" value="MCP_chemotaxis"/>
</dbReference>
<dbReference type="Pfam" id="PF00672">
    <property type="entry name" value="HAMP"/>
    <property type="match status" value="1"/>
</dbReference>
<dbReference type="Pfam" id="PF18947">
    <property type="entry name" value="HAMP_2"/>
    <property type="match status" value="1"/>
</dbReference>
<dbReference type="Pfam" id="PF00015">
    <property type="entry name" value="MCPsignal"/>
    <property type="match status" value="1"/>
</dbReference>
<proteinExistence type="inferred from homology"/>
<feature type="domain" description="HAMP" evidence="9">
    <location>
        <begin position="576"/>
        <end position="622"/>
    </location>
</feature>
<dbReference type="STRING" id="1792290.MSP8886_03352"/>
<dbReference type="InterPro" id="IPR003660">
    <property type="entry name" value="HAMP_dom"/>
</dbReference>
<dbReference type="PANTHER" id="PTHR43531">
    <property type="entry name" value="PROTEIN ICFG"/>
    <property type="match status" value="1"/>
</dbReference>
<keyword evidence="7" id="KW-1133">Transmembrane helix</keyword>
<evidence type="ECO:0000256" key="2">
    <source>
        <dbReference type="ARBA" id="ARBA00022481"/>
    </source>
</evidence>
<dbReference type="Proteomes" id="UP000092544">
    <property type="component" value="Unassembled WGS sequence"/>
</dbReference>
<evidence type="ECO:0000313" key="10">
    <source>
        <dbReference type="EMBL" id="SBS35347.1"/>
    </source>
</evidence>
<accession>A0A1A8TPQ5</accession>
<dbReference type="GO" id="GO:0007165">
    <property type="term" value="P:signal transduction"/>
    <property type="evidence" value="ECO:0007669"/>
    <property type="project" value="UniProtKB-KW"/>
</dbReference>
<feature type="transmembrane region" description="Helical" evidence="7">
    <location>
        <begin position="318"/>
        <end position="340"/>
    </location>
</feature>
<reference evidence="10 11" key="1">
    <citation type="submission" date="2016-06" db="EMBL/GenBank/DDBJ databases">
        <authorList>
            <person name="Kjaerup R.B."/>
            <person name="Dalgaard T.S."/>
            <person name="Juul-Madsen H.R."/>
        </authorList>
    </citation>
    <scope>NUCLEOTIDE SEQUENCE [LARGE SCALE GENOMIC DNA]</scope>
    <source>
        <strain evidence="10 11">CECT 8886</strain>
    </source>
</reference>